<evidence type="ECO:0000313" key="3">
    <source>
        <dbReference type="EMBL" id="ODM96779.1"/>
    </source>
</evidence>
<feature type="compositionally biased region" description="Basic and acidic residues" evidence="2">
    <location>
        <begin position="133"/>
        <end position="150"/>
    </location>
</feature>
<feature type="compositionally biased region" description="Low complexity" evidence="2">
    <location>
        <begin position="245"/>
        <end position="256"/>
    </location>
</feature>
<organism evidence="3 4">
    <name type="scientific">Orchesella cincta</name>
    <name type="common">Springtail</name>
    <name type="synonym">Podura cincta</name>
    <dbReference type="NCBI Taxonomy" id="48709"/>
    <lineage>
        <taxon>Eukaryota</taxon>
        <taxon>Metazoa</taxon>
        <taxon>Ecdysozoa</taxon>
        <taxon>Arthropoda</taxon>
        <taxon>Hexapoda</taxon>
        <taxon>Collembola</taxon>
        <taxon>Entomobryomorpha</taxon>
        <taxon>Entomobryoidea</taxon>
        <taxon>Orchesellidae</taxon>
        <taxon>Orchesellinae</taxon>
        <taxon>Orchesella</taxon>
    </lineage>
</organism>
<comment type="caution">
    <text evidence="3">The sequence shown here is derived from an EMBL/GenBank/DDBJ whole genome shotgun (WGS) entry which is preliminary data.</text>
</comment>
<keyword evidence="4" id="KW-1185">Reference proteome</keyword>
<dbReference type="Gene3D" id="2.130.10.10">
    <property type="entry name" value="YVTN repeat-like/Quinoprotein amine dehydrogenase"/>
    <property type="match status" value="2"/>
</dbReference>
<evidence type="ECO:0000256" key="1">
    <source>
        <dbReference type="ARBA" id="ARBA00005969"/>
    </source>
</evidence>
<dbReference type="GO" id="GO:0003714">
    <property type="term" value="F:transcription corepressor activity"/>
    <property type="evidence" value="ECO:0007669"/>
    <property type="project" value="TreeGrafter"/>
</dbReference>
<reference evidence="3 4" key="1">
    <citation type="journal article" date="2016" name="Genome Biol. Evol.">
        <title>Gene Family Evolution Reflects Adaptation to Soil Environmental Stressors in the Genome of the Collembolan Orchesella cincta.</title>
        <authorList>
            <person name="Faddeeva-Vakhrusheva A."/>
            <person name="Derks M.F."/>
            <person name="Anvar S.Y."/>
            <person name="Agamennone V."/>
            <person name="Suring W."/>
            <person name="Smit S."/>
            <person name="van Straalen N.M."/>
            <person name="Roelofs D."/>
        </authorList>
    </citation>
    <scope>NUCLEOTIDE SEQUENCE [LARGE SCALE GENOMIC DNA]</scope>
    <source>
        <tissue evidence="3">Mixed pool</tissue>
    </source>
</reference>
<protein>
    <submittedName>
        <fullName evidence="3">Protein groucho-2</fullName>
    </submittedName>
</protein>
<dbReference type="PANTHER" id="PTHR10814">
    <property type="entry name" value="TRANSDUCIN-LIKE ENHANCER PROTEIN"/>
    <property type="match status" value="1"/>
</dbReference>
<dbReference type="GO" id="GO:0005634">
    <property type="term" value="C:nucleus"/>
    <property type="evidence" value="ECO:0007669"/>
    <property type="project" value="InterPro"/>
</dbReference>
<evidence type="ECO:0000313" key="4">
    <source>
        <dbReference type="Proteomes" id="UP000094527"/>
    </source>
</evidence>
<name>A0A1D2MUK0_ORCCI</name>
<feature type="region of interest" description="Disordered" evidence="2">
    <location>
        <begin position="87"/>
        <end position="308"/>
    </location>
</feature>
<feature type="compositionally biased region" description="Polar residues" evidence="2">
    <location>
        <begin position="672"/>
        <end position="687"/>
    </location>
</feature>
<feature type="compositionally biased region" description="Basic and acidic residues" evidence="2">
    <location>
        <begin position="227"/>
        <end position="243"/>
    </location>
</feature>
<gene>
    <name evidence="3" type="ORF">Ocin01_09901</name>
</gene>
<accession>A0A1D2MUK0</accession>
<dbReference type="OrthoDB" id="2624652at2759"/>
<feature type="compositionally biased region" description="Pro residues" evidence="2">
    <location>
        <begin position="114"/>
        <end position="127"/>
    </location>
</feature>
<dbReference type="InterPro" id="IPR015943">
    <property type="entry name" value="WD40/YVTN_repeat-like_dom_sf"/>
</dbReference>
<evidence type="ECO:0000256" key="2">
    <source>
        <dbReference type="SAM" id="MobiDB-lite"/>
    </source>
</evidence>
<dbReference type="SUPFAM" id="SSF50978">
    <property type="entry name" value="WD40 repeat-like"/>
    <property type="match status" value="1"/>
</dbReference>
<dbReference type="AlphaFoldDB" id="A0A1D2MUK0"/>
<dbReference type="STRING" id="48709.A0A1D2MUK0"/>
<feature type="compositionally biased region" description="Basic and acidic residues" evidence="2">
    <location>
        <begin position="179"/>
        <end position="209"/>
    </location>
</feature>
<dbReference type="InterPro" id="IPR009146">
    <property type="entry name" value="Groucho_enhance"/>
</dbReference>
<comment type="similarity">
    <text evidence="1">Belongs to the WD repeat Groucho/TLE family.</text>
</comment>
<dbReference type="GO" id="GO:0005667">
    <property type="term" value="C:transcription regulator complex"/>
    <property type="evidence" value="ECO:0007669"/>
    <property type="project" value="TreeGrafter"/>
</dbReference>
<sequence>MFMLDDKKADGIYTDYFSDLPVLMAANEFFLRSAKLGFHSHDIFFLELQQQQGLQQLLLGAGAGGPGGVPHPPGGLPLSHAHLAAALTSPTPGGAPLLGFPPGALPPSVSGAGPHPPPPGHPLPLPHPLSIKPEPRDEHPANKHSEDLRNRSSLSPMEQRERERERESRMRMRSPPSEAESHESLKRRKEEIKSNAHDREDSDGERSDQDLVVDDANVETGSPRTNGDVKEESFGPRSSERPRSRSGSSSSRSTPSLKIKENDASTTPNSKSVTPTPGIPGVGPSGSRPPLPYPYSPAGIRPGDPPVPPGFPPGVPLHNGAGANVGYARPMVNFDGHPGAARGSQIPPGAGNGVPNMPSGKPAYSFHVSAEGKMQPVPFPPDALVGPGIPRHARQINTLTHGEVVCAVTISNPKNTCTREERYLNSTAYKRITTLDQLKLLPDARTLIVGGEASTISIWDLGVQLLALKENFHPPHLPAMHSHFPRFKAFKSTQSENALFASVVAYDNSRDTRTEPRALISPPTVVNYGLVDWTTQSDPGISEKEGNFQQHDFNSQIFSLGYCPTGEWLAVGMENSNVEVLHCSEAGKYPTIFTTPFAACGKWFVSTGKDNLLNAWRTPYGASIFQSKRIIVCSSSCRDTFCQMNKLHCSTGSARQEAPYGASHAHLTTSIFPSGNNNHLPQASQTLSEEHRSP</sequence>
<dbReference type="InterPro" id="IPR036322">
    <property type="entry name" value="WD40_repeat_dom_sf"/>
</dbReference>
<dbReference type="EMBL" id="LJIJ01000503">
    <property type="protein sequence ID" value="ODM96779.1"/>
    <property type="molecule type" value="Genomic_DNA"/>
</dbReference>
<feature type="region of interest" description="Disordered" evidence="2">
    <location>
        <begin position="672"/>
        <end position="694"/>
    </location>
</feature>
<dbReference type="GO" id="GO:0090090">
    <property type="term" value="P:negative regulation of canonical Wnt signaling pathway"/>
    <property type="evidence" value="ECO:0007669"/>
    <property type="project" value="TreeGrafter"/>
</dbReference>
<proteinExistence type="inferred from homology"/>
<dbReference type="PANTHER" id="PTHR10814:SF21">
    <property type="entry name" value="PROTEIN GROUCHO"/>
    <property type="match status" value="1"/>
</dbReference>
<feature type="compositionally biased region" description="Basic and acidic residues" evidence="2">
    <location>
        <begin position="158"/>
        <end position="170"/>
    </location>
</feature>
<dbReference type="Proteomes" id="UP000094527">
    <property type="component" value="Unassembled WGS sequence"/>
</dbReference>
<feature type="compositionally biased region" description="Low complexity" evidence="2">
    <location>
        <begin position="87"/>
        <end position="113"/>
    </location>
</feature>